<keyword evidence="2" id="KW-1185">Reference proteome</keyword>
<dbReference type="STRING" id="1848.SAMN05443637_10445"/>
<sequence length="105" mass="11532">MSASAVVVVYDVSCPKCSRIARELPDLVRVPVIVRSCREKQLDRAYPGIPAQVLSCAAPAIGIVRRGRIRWWTGLSGALGLLPLLRLRELREAAELLGTALVDRR</sequence>
<proteinExistence type="predicted"/>
<evidence type="ECO:0000313" key="1">
    <source>
        <dbReference type="EMBL" id="SHK24420.1"/>
    </source>
</evidence>
<dbReference type="EMBL" id="FRAP01000004">
    <property type="protein sequence ID" value="SHK24420.1"/>
    <property type="molecule type" value="Genomic_DNA"/>
</dbReference>
<dbReference type="OrthoDB" id="3576661at2"/>
<reference evidence="1 2" key="1">
    <citation type="submission" date="2016-11" db="EMBL/GenBank/DDBJ databases">
        <authorList>
            <person name="Jaros S."/>
            <person name="Januszkiewicz K."/>
            <person name="Wedrychowicz H."/>
        </authorList>
    </citation>
    <scope>NUCLEOTIDE SEQUENCE [LARGE SCALE GENOMIC DNA]</scope>
    <source>
        <strain evidence="1 2">DSM 43832</strain>
    </source>
</reference>
<name>A0A1M6QW93_PSETH</name>
<organism evidence="1 2">
    <name type="scientific">Pseudonocardia thermophila</name>
    <dbReference type="NCBI Taxonomy" id="1848"/>
    <lineage>
        <taxon>Bacteria</taxon>
        <taxon>Bacillati</taxon>
        <taxon>Actinomycetota</taxon>
        <taxon>Actinomycetes</taxon>
        <taxon>Pseudonocardiales</taxon>
        <taxon>Pseudonocardiaceae</taxon>
        <taxon>Pseudonocardia</taxon>
    </lineage>
</organism>
<evidence type="ECO:0008006" key="3">
    <source>
        <dbReference type="Google" id="ProtNLM"/>
    </source>
</evidence>
<dbReference type="AlphaFoldDB" id="A0A1M6QW93"/>
<dbReference type="RefSeq" id="WP_073455997.1">
    <property type="nucleotide sequence ID" value="NZ_CALGVN010000029.1"/>
</dbReference>
<protein>
    <recommendedName>
        <fullName evidence="3">Thioredoxin</fullName>
    </recommendedName>
</protein>
<dbReference type="Proteomes" id="UP000184363">
    <property type="component" value="Unassembled WGS sequence"/>
</dbReference>
<accession>A0A1M6QW93</accession>
<gene>
    <name evidence="1" type="ORF">SAMN05443637_10445</name>
</gene>
<evidence type="ECO:0000313" key="2">
    <source>
        <dbReference type="Proteomes" id="UP000184363"/>
    </source>
</evidence>